<organism evidence="2 3">
    <name type="scientific">Leishmania panamensis</name>
    <dbReference type="NCBI Taxonomy" id="5679"/>
    <lineage>
        <taxon>Eukaryota</taxon>
        <taxon>Discoba</taxon>
        <taxon>Euglenozoa</taxon>
        <taxon>Kinetoplastea</taxon>
        <taxon>Metakinetoplastina</taxon>
        <taxon>Trypanosomatida</taxon>
        <taxon>Trypanosomatidae</taxon>
        <taxon>Leishmaniinae</taxon>
        <taxon>Leishmania</taxon>
        <taxon>Leishmania guyanensis species complex</taxon>
    </lineage>
</organism>
<dbReference type="EMBL" id="CP009397">
    <property type="protein sequence ID" value="AIN99768.1"/>
    <property type="molecule type" value="Genomic_DNA"/>
</dbReference>
<reference evidence="2 3" key="1">
    <citation type="journal article" date="2015" name="Sci. Rep.">
        <title>The genome of Leishmania panamensis: insights into genomics of the L. (Viannia) subgenus.</title>
        <authorList>
            <person name="Llanes A."/>
            <person name="Restrepo C.M."/>
            <person name="Vecchio G.D."/>
            <person name="Anguizola F.J."/>
            <person name="Lleonart R."/>
        </authorList>
    </citation>
    <scope>NUCLEOTIDE SEQUENCE [LARGE SCALE GENOMIC DNA]</scope>
    <source>
        <strain evidence="2 3">MHOM/PA/94/PSC-1</strain>
    </source>
</reference>
<evidence type="ECO:0000256" key="1">
    <source>
        <dbReference type="SAM" id="MobiDB-lite"/>
    </source>
</evidence>
<name>A0A088RUT0_LEIPA</name>
<accession>A0A088RUT0</accession>
<dbReference type="Proteomes" id="UP000063063">
    <property type="component" value="Chromosome 28"/>
</dbReference>
<sequence>MHMLTHTAPQHEAAALLVRSRSAFHPLENAGDCGEACEESNRALPPLATSASSSKSRGLHVSNDALLPNPWRQRTTLDDLEDRQRRDPHGVAQFRPVLQASRDSFRSPSNGLKPLLEPYLCAQNLAQEVRVDTWHLRRARYLQWLRKGAATAPERQVVHGGPSCQAAYLGMKMSTVTRLGSGDNSASTTRRTFKASGKSHLESLRTGTSSTTHPSMPLLSPSLHTTLPEVKEYNVSPTHTSVSVRERISAASNTSLLLSRTNPNEVAVRCLFQAARMGAAAVVGNSAVETTSLSKPDEVASSLSVQCTSESLQRWPHASLVHETTGGLDNGGGATLPCEHRGAGAMAVDINTFAKAVGASGAASGPPRDLFGDLFTDDVTFGLFDLGNEARGKEECANTSNSTMALPPEYDLVDILRNRMHRVVATFTPSSKHTLDEPPVMAKTHTILGKARLATNTPTQALLVKLVESERASRTAVNDEAFPAQQLSAASESVARALQRLLYEEEYERDLLRQLALQSSPTRWYSTLLPSGKEGVRFRLAIPPTMTDDIVICERLRSAMLHAAQAIAQPRCDAVAAEKACRHATLPVFKNTCGGQSWCPEEHARLMVERAASAKALLFQQWTSLHAKLSAQLCLFTEEAEQRHRLLGEFLSCMHPAPCVCLTCDLEVLAMSAVQLEPTVKPVCWYVSVVLGRHKDVLQQELLVQYQAEFNRLYDFFRVEFSALYSYKKLVADEGRRFRQTIQYHEFCLRVAASHQNGQQQPRSEATSPEDALMLRPSSPSSIACTPERTALAEVVLNSAASTPMRASSLYHGDSRMWRLRQRRLRNCAALDSPFFSYLLYTEVLITAVTEDEVRTVIVVSETAARAELKTHMLAEESCLRLLEREWQNRARIVAEQDEAYNTMHAGPLVELHAAHVAEVQAVQTATYAKCCKEALQSFVEAAVAEKLAAGMAELNWYCPFVCKTRHLALTLLVVDSSATQSKASSRKWLDRQQHMSLFNSEQRLRDRTVLVEEADARECITAAAEVSLRHARQLEAHRLSEEMAAVRKAALLAAEAIQRARDKEEATIRAQLQREERAVDPSKRPSTNMRPDTVNSFLVMTTALEEDFEVFLPSLSSDS</sequence>
<feature type="region of interest" description="Disordered" evidence="1">
    <location>
        <begin position="47"/>
        <end position="73"/>
    </location>
</feature>
<dbReference type="GeneID" id="22576580"/>
<protein>
    <submittedName>
        <fullName evidence="2">Uncharacterized protein</fullName>
    </submittedName>
</protein>
<feature type="compositionally biased region" description="Low complexity" evidence="1">
    <location>
        <begin position="208"/>
        <end position="220"/>
    </location>
</feature>
<feature type="region of interest" description="Disordered" evidence="1">
    <location>
        <begin position="1074"/>
        <end position="1093"/>
    </location>
</feature>
<feature type="compositionally biased region" description="Basic and acidic residues" evidence="1">
    <location>
        <begin position="1074"/>
        <end position="1084"/>
    </location>
</feature>
<dbReference type="VEuPathDB" id="TriTrypDB:LPAL13_280019500"/>
<proteinExistence type="predicted"/>
<dbReference type="KEGG" id="lpan:LPMP_281350"/>
<evidence type="ECO:0000313" key="2">
    <source>
        <dbReference type="EMBL" id="AIN99768.1"/>
    </source>
</evidence>
<dbReference type="VEuPathDB" id="TriTrypDB:LPMP_281350"/>
<feature type="region of interest" description="Disordered" evidence="1">
    <location>
        <begin position="179"/>
        <end position="220"/>
    </location>
</feature>
<dbReference type="OrthoDB" id="273598at2759"/>
<dbReference type="RefSeq" id="XP_010700475.1">
    <property type="nucleotide sequence ID" value="XM_010702173.1"/>
</dbReference>
<evidence type="ECO:0000313" key="3">
    <source>
        <dbReference type="Proteomes" id="UP000063063"/>
    </source>
</evidence>
<gene>
    <name evidence="2" type="ORF">LPMP_281350</name>
</gene>
<dbReference type="eggNOG" id="ENOG502SB9W">
    <property type="taxonomic scope" value="Eukaryota"/>
</dbReference>
<keyword evidence="3" id="KW-1185">Reference proteome</keyword>
<dbReference type="AlphaFoldDB" id="A0A088RUT0"/>
<feature type="compositionally biased region" description="Polar residues" evidence="1">
    <location>
        <begin position="179"/>
        <end position="190"/>
    </location>
</feature>